<dbReference type="AlphaFoldDB" id="A0A0S2I4I9"/>
<dbReference type="EMBL" id="CP013118">
    <property type="protein sequence ID" value="ALO17230.1"/>
    <property type="molecule type" value="Genomic_DNA"/>
</dbReference>
<sequence length="165" mass="18024">MNKTAIFYGSSTGNTESVAKQIAKLLNADVFDVADNPVEELKNYDNLIFGASTWGIGDLQDDWDNYISELENTDLSGKVCAIFGLGDGASYADSFVDGIGTIYKAIENKGCKIAGFVETTGYDYEASTAEIDGKFVGLPLDEDNESNLTNDRIDKWVEQLKAEFK</sequence>
<dbReference type="PANTHER" id="PTHR42809:SF1">
    <property type="entry name" value="FLAVODOXIN 1"/>
    <property type="match status" value="1"/>
</dbReference>
<evidence type="ECO:0000256" key="3">
    <source>
        <dbReference type="ARBA" id="ARBA00022448"/>
    </source>
</evidence>
<gene>
    <name evidence="10" type="primary">isiB_2</name>
    <name evidence="10" type="ORF">L21SP5_03629</name>
</gene>
<evidence type="ECO:0000256" key="6">
    <source>
        <dbReference type="ARBA" id="ARBA00022982"/>
    </source>
</evidence>
<dbReference type="Gene3D" id="3.40.50.360">
    <property type="match status" value="1"/>
</dbReference>
<dbReference type="NCBIfam" id="TIGR01752">
    <property type="entry name" value="flav_long"/>
    <property type="match status" value="1"/>
</dbReference>
<dbReference type="Proteomes" id="UP000064893">
    <property type="component" value="Chromosome"/>
</dbReference>
<comment type="similarity">
    <text evidence="2 8">Belongs to the flavodoxin family.</text>
</comment>
<evidence type="ECO:0000313" key="11">
    <source>
        <dbReference type="Proteomes" id="UP000064893"/>
    </source>
</evidence>
<dbReference type="PROSITE" id="PS50902">
    <property type="entry name" value="FLAVODOXIN_LIKE"/>
    <property type="match status" value="1"/>
</dbReference>
<evidence type="ECO:0000256" key="7">
    <source>
        <dbReference type="ARBA" id="ARBA00023231"/>
    </source>
</evidence>
<dbReference type="PROSITE" id="PS00201">
    <property type="entry name" value="FLAVODOXIN"/>
    <property type="match status" value="1"/>
</dbReference>
<dbReference type="InterPro" id="IPR001226">
    <property type="entry name" value="Flavodoxin_CS"/>
</dbReference>
<dbReference type="STRING" id="1307839.L21SP5_03629"/>
<keyword evidence="5 8" id="KW-0288">FMN</keyword>
<evidence type="ECO:0000256" key="2">
    <source>
        <dbReference type="ARBA" id="ARBA00005267"/>
    </source>
</evidence>
<dbReference type="OrthoDB" id="9790745at2"/>
<organism evidence="10 11">
    <name type="scientific">Salinivirga cyanobacteriivorans</name>
    <dbReference type="NCBI Taxonomy" id="1307839"/>
    <lineage>
        <taxon>Bacteria</taxon>
        <taxon>Pseudomonadati</taxon>
        <taxon>Bacteroidota</taxon>
        <taxon>Bacteroidia</taxon>
        <taxon>Bacteroidales</taxon>
        <taxon>Salinivirgaceae</taxon>
        <taxon>Salinivirga</taxon>
    </lineage>
</organism>
<dbReference type="PANTHER" id="PTHR42809">
    <property type="entry name" value="FLAVODOXIN 2"/>
    <property type="match status" value="1"/>
</dbReference>
<reference evidence="10 11" key="1">
    <citation type="submission" date="2015-11" db="EMBL/GenBank/DDBJ databases">
        <title>Description and complete genome sequence of a novel strain predominating in hypersaline microbial mats and representing a new family of the Bacteriodetes phylum.</title>
        <authorList>
            <person name="Spring S."/>
            <person name="Bunk B."/>
            <person name="Sproer C."/>
            <person name="Klenk H.-P."/>
        </authorList>
    </citation>
    <scope>NUCLEOTIDE SEQUENCE [LARGE SCALE GENOMIC DNA]</scope>
    <source>
        <strain evidence="10 11">L21-Spi-D4</strain>
    </source>
</reference>
<dbReference type="PIRSF" id="PIRSF038996">
    <property type="entry name" value="FldA"/>
    <property type="match status" value="1"/>
</dbReference>
<evidence type="ECO:0000313" key="10">
    <source>
        <dbReference type="EMBL" id="ALO17230.1"/>
    </source>
</evidence>
<dbReference type="PATRIC" id="fig|1307839.3.peg.3882"/>
<proteinExistence type="inferred from homology"/>
<dbReference type="InterPro" id="IPR029039">
    <property type="entry name" value="Flavoprotein-like_sf"/>
</dbReference>
<dbReference type="InterPro" id="IPR008254">
    <property type="entry name" value="Flavodoxin/NO_synth"/>
</dbReference>
<name>A0A0S2I4I9_9BACT</name>
<dbReference type="NCBIfam" id="NF006738">
    <property type="entry name" value="PRK09267.1-4"/>
    <property type="match status" value="1"/>
</dbReference>
<evidence type="ECO:0000259" key="9">
    <source>
        <dbReference type="PROSITE" id="PS50902"/>
    </source>
</evidence>
<comment type="cofactor">
    <cofactor evidence="1 8">
        <name>FMN</name>
        <dbReference type="ChEBI" id="CHEBI:58210"/>
    </cofactor>
</comment>
<evidence type="ECO:0000256" key="5">
    <source>
        <dbReference type="ARBA" id="ARBA00022643"/>
    </source>
</evidence>
<dbReference type="InterPro" id="IPR050619">
    <property type="entry name" value="Flavodoxin"/>
</dbReference>
<evidence type="ECO:0000256" key="4">
    <source>
        <dbReference type="ARBA" id="ARBA00022630"/>
    </source>
</evidence>
<protein>
    <recommendedName>
        <fullName evidence="8">Flavodoxin</fullName>
    </recommendedName>
</protein>
<keyword evidence="4 8" id="KW-0285">Flavoprotein</keyword>
<feature type="domain" description="Flavodoxin-like" evidence="9">
    <location>
        <begin position="4"/>
        <end position="161"/>
    </location>
</feature>
<evidence type="ECO:0000256" key="8">
    <source>
        <dbReference type="PIRNR" id="PIRNR038996"/>
    </source>
</evidence>
<dbReference type="SUPFAM" id="SSF52218">
    <property type="entry name" value="Flavoproteins"/>
    <property type="match status" value="1"/>
</dbReference>
<comment type="function">
    <text evidence="8">Low-potential electron donor to a number of redox enzymes.</text>
</comment>
<keyword evidence="11" id="KW-1185">Reference proteome</keyword>
<dbReference type="PRINTS" id="PR00369">
    <property type="entry name" value="FLAVODOXIN"/>
</dbReference>
<dbReference type="GO" id="GO:0009055">
    <property type="term" value="F:electron transfer activity"/>
    <property type="evidence" value="ECO:0007669"/>
    <property type="project" value="UniProtKB-UniRule"/>
</dbReference>
<dbReference type="NCBIfam" id="NF006739">
    <property type="entry name" value="PRK09267.1-5"/>
    <property type="match status" value="1"/>
</dbReference>
<dbReference type="Pfam" id="PF00258">
    <property type="entry name" value="Flavodoxin_1"/>
    <property type="match status" value="1"/>
</dbReference>
<dbReference type="KEGG" id="blq:L21SP5_03629"/>
<evidence type="ECO:0000256" key="1">
    <source>
        <dbReference type="ARBA" id="ARBA00001917"/>
    </source>
</evidence>
<keyword evidence="3 8" id="KW-0813">Transport</keyword>
<accession>A0A0S2I4I9</accession>
<keyword evidence="6 8" id="KW-0249">Electron transport</keyword>
<dbReference type="InterPro" id="IPR010086">
    <property type="entry name" value="Flavodoxin_lc"/>
</dbReference>
<dbReference type="InterPro" id="IPR001094">
    <property type="entry name" value="Flavdoxin-like"/>
</dbReference>
<dbReference type="GO" id="GO:0010181">
    <property type="term" value="F:FMN binding"/>
    <property type="evidence" value="ECO:0007669"/>
    <property type="project" value="UniProtKB-UniRule"/>
</dbReference>
<dbReference type="RefSeq" id="WP_057954532.1">
    <property type="nucleotide sequence ID" value="NZ_CP013118.1"/>
</dbReference>
<keyword evidence="7" id="KW-0535">Nitrogen fixation</keyword>